<protein>
    <submittedName>
        <fullName evidence="1">Uncharacterized protein</fullName>
    </submittedName>
</protein>
<accession>A0ACC2M773</accession>
<reference evidence="1 2" key="1">
    <citation type="journal article" date="2022" name="Hortic Res">
        <title>A haplotype resolved chromosomal level avocado genome allows analysis of novel avocado genes.</title>
        <authorList>
            <person name="Nath O."/>
            <person name="Fletcher S.J."/>
            <person name="Hayward A."/>
            <person name="Shaw L.M."/>
            <person name="Masouleh A.K."/>
            <person name="Furtado A."/>
            <person name="Henry R.J."/>
            <person name="Mitter N."/>
        </authorList>
    </citation>
    <scope>NUCLEOTIDE SEQUENCE [LARGE SCALE GENOMIC DNA]</scope>
    <source>
        <strain evidence="2">cv. Hass</strain>
    </source>
</reference>
<proteinExistence type="predicted"/>
<dbReference type="EMBL" id="CM056813">
    <property type="protein sequence ID" value="KAJ8641529.1"/>
    <property type="molecule type" value="Genomic_DNA"/>
</dbReference>
<name>A0ACC2M773_PERAE</name>
<evidence type="ECO:0000313" key="1">
    <source>
        <dbReference type="EMBL" id="KAJ8641529.1"/>
    </source>
</evidence>
<organism evidence="1 2">
    <name type="scientific">Persea americana</name>
    <name type="common">Avocado</name>
    <dbReference type="NCBI Taxonomy" id="3435"/>
    <lineage>
        <taxon>Eukaryota</taxon>
        <taxon>Viridiplantae</taxon>
        <taxon>Streptophyta</taxon>
        <taxon>Embryophyta</taxon>
        <taxon>Tracheophyta</taxon>
        <taxon>Spermatophyta</taxon>
        <taxon>Magnoliopsida</taxon>
        <taxon>Magnoliidae</taxon>
        <taxon>Laurales</taxon>
        <taxon>Lauraceae</taxon>
        <taxon>Persea</taxon>
    </lineage>
</organism>
<gene>
    <name evidence="1" type="ORF">MRB53_018223</name>
</gene>
<sequence>MSRATWATFFARPTLTRFMKPFSLDAISKLVKSEASSVSSVTPSKLLRLKILSGENYLRSMESRDLSPSGRPCERMEVASDDLTKSNVLIDDKGKDDGALDPVVGMEFQTEDDAYDFYNKYARKAGFSIRKDTKNRDRKTGVIKSRRFVCSREGYRRPDKRDVNVKHHRDETRTGCEAYMSITLQVNGTYIITDFGLDHNHPLANPMEVHLLRSQRKFALTPAAVADGCDSSSSVLKGASKASSRQAGAEENVGHLHIDCNNSLSSKRMKEMSFSDDFGKCVYDYEEEDEFLQAWDNMLRKYRLVDNMWLQQLFIEREKWALVYGKDTFCADIINTQRGETLNKEFKKYLHPTHNMLHFLENFQRLVDERRYAELKANFKMTQSLPKVILPVDILTHASSVYTPKIFEMFQAEYVSSLNHIVKGCSEVGSVKNYEVVDGKGRCYSVTSDLTDEAITCSCRMYEFLGVLCGHTLRVIGNTVRFIPTKYILKRWTREATTFSLKSSSTGCVSEDDHKKIFSRRYRDLLSNFVKIAARAAENEEAYKCVANLSSKMWQDIGEILREGAASKEPSKDDASLGDEARGQDKSTVDNVQSEEVKKNKGKEGTGSGGRKTKGCLGKGSQKKRPKKVPPPTPSTIPSNTCPTPVQYPVPISPPSLFLQGSYGSELNPLTFNYQYHAQNQHQMDPCMYQPPPEMHHRSHSVMYRPLDLNHTQLRQGNLSHNFSRESICSTSYLSQESSAFGMSQQIMSGSGSQRESSKEG</sequence>
<evidence type="ECO:0000313" key="2">
    <source>
        <dbReference type="Proteomes" id="UP001234297"/>
    </source>
</evidence>
<dbReference type="Proteomes" id="UP001234297">
    <property type="component" value="Chromosome 5"/>
</dbReference>
<comment type="caution">
    <text evidence="1">The sequence shown here is derived from an EMBL/GenBank/DDBJ whole genome shotgun (WGS) entry which is preliminary data.</text>
</comment>
<keyword evidence="2" id="KW-1185">Reference proteome</keyword>